<dbReference type="Proteomes" id="UP000002294">
    <property type="component" value="Chromosome"/>
</dbReference>
<evidence type="ECO:0000256" key="1">
    <source>
        <dbReference type="SAM" id="MobiDB-lite"/>
    </source>
</evidence>
<evidence type="ECO:0000313" key="3">
    <source>
        <dbReference type="EMBL" id="ACV28928.1"/>
    </source>
</evidence>
<organism evidence="3 4">
    <name type="scientific">Anaerococcus prevotii (strain ATCC 9321 / DSM 20548 / JCM 6508 / NCTC 11806 / PC1)</name>
    <name type="common">Peptostreptococcus prevotii</name>
    <name type="synonym">Peptococcus prevotii</name>
    <dbReference type="NCBI Taxonomy" id="525919"/>
    <lineage>
        <taxon>Bacteria</taxon>
        <taxon>Bacillati</taxon>
        <taxon>Bacillota</taxon>
        <taxon>Tissierellia</taxon>
        <taxon>Tissierellales</taxon>
        <taxon>Peptoniphilaceae</taxon>
        <taxon>Anaerococcus</taxon>
    </lineage>
</organism>
<dbReference type="RefSeq" id="WP_015777831.1">
    <property type="nucleotide sequence ID" value="NC_013171.1"/>
</dbReference>
<feature type="compositionally biased region" description="Basic and acidic residues" evidence="1">
    <location>
        <begin position="107"/>
        <end position="118"/>
    </location>
</feature>
<dbReference type="AlphaFoldDB" id="C7RHG7"/>
<keyword evidence="2" id="KW-0472">Membrane</keyword>
<feature type="region of interest" description="Disordered" evidence="1">
    <location>
        <begin position="107"/>
        <end position="134"/>
    </location>
</feature>
<reference evidence="3 4" key="1">
    <citation type="journal article" date="2009" name="Stand. Genomic Sci.">
        <title>Complete genome sequence of Anaerococcus prevotii type strain (PC1).</title>
        <authorList>
            <person name="Labutti K."/>
            <person name="Pukall R."/>
            <person name="Steenblock K."/>
            <person name="Glavina Del Rio T."/>
            <person name="Tice H."/>
            <person name="Copeland A."/>
            <person name="Cheng J.F."/>
            <person name="Lucas S."/>
            <person name="Chen F."/>
            <person name="Nolan M."/>
            <person name="Bruce D."/>
            <person name="Goodwin L."/>
            <person name="Pitluck S."/>
            <person name="Ivanova N."/>
            <person name="Mavromatis K."/>
            <person name="Ovchinnikova G."/>
            <person name="Pati A."/>
            <person name="Chen A."/>
            <person name="Palaniappan K."/>
            <person name="Land M."/>
            <person name="Hauser L."/>
            <person name="Chang Y.J."/>
            <person name="Jeffries C.D."/>
            <person name="Chain P."/>
            <person name="Saunders E."/>
            <person name="Brettin T."/>
            <person name="Detter J.C."/>
            <person name="Han C."/>
            <person name="Goker M."/>
            <person name="Bristow J."/>
            <person name="Eisen J.A."/>
            <person name="Markowitz V."/>
            <person name="Hugenholtz P."/>
            <person name="Kyrpides N.C."/>
            <person name="Klenk H.P."/>
            <person name="Lapidus A."/>
        </authorList>
    </citation>
    <scope>NUCLEOTIDE SEQUENCE [LARGE SCALE GENOMIC DNA]</scope>
    <source>
        <strain evidence="4">ATCC 9321 / DSM 20548 / JCM 6508 / NCTC 11806 / PC1</strain>
    </source>
</reference>
<name>C7RHG7_ANAPD</name>
<keyword evidence="2" id="KW-1133">Transmembrane helix</keyword>
<feature type="transmembrane region" description="Helical" evidence="2">
    <location>
        <begin position="15"/>
        <end position="35"/>
    </location>
</feature>
<dbReference type="eggNOG" id="ENOG5032890">
    <property type="taxonomic scope" value="Bacteria"/>
</dbReference>
<keyword evidence="2" id="KW-0812">Transmembrane</keyword>
<dbReference type="KEGG" id="apr:Apre_0900"/>
<dbReference type="OrthoDB" id="1693149at2"/>
<accession>C7RHG7</accession>
<proteinExistence type="predicted"/>
<protein>
    <submittedName>
        <fullName evidence="3">Uncharacterized protein</fullName>
    </submittedName>
</protein>
<evidence type="ECO:0000256" key="2">
    <source>
        <dbReference type="SAM" id="Phobius"/>
    </source>
</evidence>
<gene>
    <name evidence="3" type="ordered locus">Apre_0900</name>
</gene>
<feature type="transmembrane region" description="Helical" evidence="2">
    <location>
        <begin position="72"/>
        <end position="97"/>
    </location>
</feature>
<dbReference type="HOGENOM" id="CLU_1891816_0_0_9"/>
<dbReference type="STRING" id="525919.Apre_0900"/>
<dbReference type="EMBL" id="CP001708">
    <property type="protein sequence ID" value="ACV28928.1"/>
    <property type="molecule type" value="Genomic_DNA"/>
</dbReference>
<feature type="compositionally biased region" description="Basic residues" evidence="1">
    <location>
        <begin position="119"/>
        <end position="134"/>
    </location>
</feature>
<feature type="transmembrane region" description="Helical" evidence="2">
    <location>
        <begin position="47"/>
        <end position="66"/>
    </location>
</feature>
<keyword evidence="4" id="KW-1185">Reference proteome</keyword>
<evidence type="ECO:0000313" key="4">
    <source>
        <dbReference type="Proteomes" id="UP000002294"/>
    </source>
</evidence>
<sequence length="134" mass="14859">MTGLINLVSQYSSRLAIVPIVSFIMAAISIVIYFINKKRIVKFIPSLAVGGLALIIGIISITIFTSNSGLNMAWIAIFLGSASIVGIIVCFLIELVVDIRNKVEDIESNDEKRSSKERVAKKRNFRKKSDKKEK</sequence>